<evidence type="ECO:0000313" key="2">
    <source>
        <dbReference type="Proteomes" id="UP000034034"/>
    </source>
</evidence>
<protein>
    <submittedName>
        <fullName evidence="1">Uncharacterized protein</fullName>
    </submittedName>
</protein>
<name>A0A0F7FTX6_9ACTN</name>
<dbReference type="KEGG" id="sxi:SXIM_23960"/>
<dbReference type="PATRIC" id="fig|408015.6.peg.2432"/>
<dbReference type="EMBL" id="CP009922">
    <property type="protein sequence ID" value="AKG43780.1"/>
    <property type="molecule type" value="Genomic_DNA"/>
</dbReference>
<gene>
    <name evidence="1" type="ORF">SXIM_23960</name>
</gene>
<dbReference type="HOGENOM" id="CLU_2959110_0_0_11"/>
<dbReference type="AlphaFoldDB" id="A0A0F7FTX6"/>
<dbReference type="STRING" id="408015.SXIM_23960"/>
<evidence type="ECO:0000313" key="1">
    <source>
        <dbReference type="EMBL" id="AKG43780.1"/>
    </source>
</evidence>
<accession>A0A0F7FTX6</accession>
<proteinExistence type="predicted"/>
<sequence>MWRPVTHPQAEAVYVSSPCHLKRHDDCRDGTARSPLTKLGIRFDVCVCRCHQHQLKEKK</sequence>
<keyword evidence="2" id="KW-1185">Reference proteome</keyword>
<reference evidence="1" key="1">
    <citation type="submission" date="2019-08" db="EMBL/GenBank/DDBJ databases">
        <title>Complete genome sequence of a mangrove-derived Streptomyces xiamenensis.</title>
        <authorList>
            <person name="Xu J."/>
        </authorList>
    </citation>
    <scope>NUCLEOTIDE SEQUENCE</scope>
    <source>
        <strain evidence="1">318</strain>
    </source>
</reference>
<dbReference type="Proteomes" id="UP000034034">
    <property type="component" value="Chromosome"/>
</dbReference>
<organism evidence="1 2">
    <name type="scientific">Streptomyces xiamenensis</name>
    <dbReference type="NCBI Taxonomy" id="408015"/>
    <lineage>
        <taxon>Bacteria</taxon>
        <taxon>Bacillati</taxon>
        <taxon>Actinomycetota</taxon>
        <taxon>Actinomycetes</taxon>
        <taxon>Kitasatosporales</taxon>
        <taxon>Streptomycetaceae</taxon>
        <taxon>Streptomyces</taxon>
    </lineage>
</organism>